<evidence type="ECO:0000256" key="9">
    <source>
        <dbReference type="ARBA" id="ARBA00034808"/>
    </source>
</evidence>
<evidence type="ECO:0000259" key="14">
    <source>
        <dbReference type="PROSITE" id="PS51217"/>
    </source>
</evidence>
<dbReference type="CDD" id="cd22877">
    <property type="entry name" value="Srs2_C"/>
    <property type="match status" value="1"/>
</dbReference>
<feature type="compositionally biased region" description="Polar residues" evidence="12">
    <location>
        <begin position="688"/>
        <end position="708"/>
    </location>
</feature>
<feature type="compositionally biased region" description="Basic and acidic residues" evidence="12">
    <location>
        <begin position="950"/>
        <end position="976"/>
    </location>
</feature>
<feature type="domain" description="UvrD-like helicase C-terminal" evidence="14">
    <location>
        <begin position="316"/>
        <end position="647"/>
    </location>
</feature>
<dbReference type="Pfam" id="PF00580">
    <property type="entry name" value="UvrD-helicase"/>
    <property type="match status" value="1"/>
</dbReference>
<dbReference type="Proteomes" id="UP000510647">
    <property type="component" value="Chromosome 1"/>
</dbReference>
<sequence length="1134" mass="127675">MDSNAVLKEILASLNRQQRIAVQFDHGRALQVIAGPGTGKTKVLTSRVAYLVLHHRIKPQDIIVTTFTNKAAKEMIERLSKMLEGSGVRVSDIMIGTFHSVCLKILSRFGHKIGLRRDWRIVDENEIEKIMQEMIEKMPDSIRDQANSMARKVNLCLPKKGTDEWAVHPKAVKKHISRLKAFAVIPEEYQKDNNHDQALAYFYEKYQAELSKLNALDFDDLLMYAFRLLTKERCLPYVQHVLVDEFQDTNGIQMDLMFLFAKGNHHLSRGITVVGDPDQSIYAFRHALAQNFEAMANKCPIECSRVILIENYRSSQKILDTSETLIKQQSRGRADRLPLRAQFDCEFAPVYIDFPAAFLEGPSLIREMLYLKALPNLFTFNDFAILVRQRRQIKSIETALIEHGIPYKIIRGHAFWELKEVVSMLNLLKCVFFDNERHTILSVSQYPARGLGAASAGKIKAILDDYQGPAFQGLKEISENTLKISLPAKAMQVVKDFIAMINYCQTLSKNPSSTTLHDIFEKLYEGSGMRHEYLYNDGKKKSERQGDEDPNYSNPRHKNIMILKSYFTGNDMASIEATSEAKSPQELSKKRSDSVNAQANMVKNHIRDFFLSLSLFSTETSDSGMGKKDEQEKNGFVTISTIHGAKGLEWPVVFIPGCEEGIIPSIFGDEKVQENDEDEDEDQDQESIAGSENSRIEQPSSPRKFQSFNADSTLDEERRMFFVAQTRAKHLLYHSAATGGGRSEGNPSRFLTADLLGTMTDHQALFDSVEMIKRFYANLGREPPMESNQFQLKRLVQDYAKFIEHRRERFVWNGDFVVNMFKFDITKNVQASYSTSFTTAAAQLQYSNGSSSDKCSSEGPTKGKSVHTSPKNSKSNRNTLSKSPTRTYAPPLKDKGDIRLISPTKNIAPVSPTGSPAKKRTYAPTYKPSRNAPNALACKRKLFAPTQEKIQLKREESSSSRHLSDSADEITSRSDKSLSPADKFGTRTTPNFKEESDSNAMVVESVSRKSEISRRSKRRLYAAPIDISDQNTSNKIDVTKETSNSSYISGEDSLNTTAAELLHNPNDVLIDTRPIIASAKTLADAARKPSRGKDTGASNRVKLENSSSQCDIFSQLSRAKKKAKLNDGEIIIID</sequence>
<dbReference type="Pfam" id="PF13361">
    <property type="entry name" value="UvrD_C"/>
    <property type="match status" value="1"/>
</dbReference>
<dbReference type="AlphaFoldDB" id="A0A7H9HL16"/>
<keyword evidence="7" id="KW-0413">Isomerase</keyword>
<evidence type="ECO:0000256" key="12">
    <source>
        <dbReference type="SAM" id="MobiDB-lite"/>
    </source>
</evidence>
<evidence type="ECO:0000313" key="16">
    <source>
        <dbReference type="Proteomes" id="UP000510647"/>
    </source>
</evidence>
<comment type="catalytic activity">
    <reaction evidence="8">
        <text>Couples ATP hydrolysis with the unwinding of duplex DNA by translocating in the 3'-5' direction.</text>
        <dbReference type="EC" id="5.6.2.4"/>
    </reaction>
</comment>
<dbReference type="PROSITE" id="PS51198">
    <property type="entry name" value="UVRD_HELICASE_ATP_BIND"/>
    <property type="match status" value="1"/>
</dbReference>
<dbReference type="PROSITE" id="PS51217">
    <property type="entry name" value="UVRD_HELICASE_CTER"/>
    <property type="match status" value="1"/>
</dbReference>
<dbReference type="SUPFAM" id="SSF52540">
    <property type="entry name" value="P-loop containing nucleoside triphosphate hydrolases"/>
    <property type="match status" value="1"/>
</dbReference>
<dbReference type="GO" id="GO:0005634">
    <property type="term" value="C:nucleus"/>
    <property type="evidence" value="ECO:0007669"/>
    <property type="project" value="TreeGrafter"/>
</dbReference>
<keyword evidence="6" id="KW-0238">DNA-binding</keyword>
<dbReference type="CDD" id="cd17932">
    <property type="entry name" value="DEXQc_UvrD"/>
    <property type="match status" value="1"/>
</dbReference>
<keyword evidence="3 11" id="KW-0378">Hydrolase</keyword>
<evidence type="ECO:0000256" key="8">
    <source>
        <dbReference type="ARBA" id="ARBA00034617"/>
    </source>
</evidence>
<gene>
    <name evidence="15" type="ORF">HG537_0A07650</name>
</gene>
<evidence type="ECO:0000256" key="2">
    <source>
        <dbReference type="ARBA" id="ARBA00022741"/>
    </source>
</evidence>
<feature type="compositionally biased region" description="Basic and acidic residues" evidence="12">
    <location>
        <begin position="537"/>
        <end position="547"/>
    </location>
</feature>
<comment type="similarity">
    <text evidence="1">Belongs to the helicase family. UvrD subfamily.</text>
</comment>
<keyword evidence="4 11" id="KW-0347">Helicase</keyword>
<dbReference type="InterPro" id="IPR014016">
    <property type="entry name" value="UvrD-like_ATP-bd"/>
</dbReference>
<dbReference type="GO" id="GO:0016787">
    <property type="term" value="F:hydrolase activity"/>
    <property type="evidence" value="ECO:0007669"/>
    <property type="project" value="UniProtKB-UniRule"/>
</dbReference>
<evidence type="ECO:0000256" key="3">
    <source>
        <dbReference type="ARBA" id="ARBA00022801"/>
    </source>
</evidence>
<dbReference type="PANTHER" id="PTHR11070">
    <property type="entry name" value="UVRD / RECB / PCRA DNA HELICASE FAMILY MEMBER"/>
    <property type="match status" value="1"/>
</dbReference>
<dbReference type="Gene3D" id="3.40.50.300">
    <property type="entry name" value="P-loop containing nucleotide triphosphate hydrolases"/>
    <property type="match status" value="3"/>
</dbReference>
<feature type="region of interest" description="Disordered" evidence="12">
    <location>
        <begin position="672"/>
        <end position="708"/>
    </location>
</feature>
<keyword evidence="2 11" id="KW-0547">Nucleotide-binding</keyword>
<dbReference type="GO" id="GO:0005524">
    <property type="term" value="F:ATP binding"/>
    <property type="evidence" value="ECO:0007669"/>
    <property type="project" value="UniProtKB-UniRule"/>
</dbReference>
<dbReference type="Gene3D" id="1.10.486.10">
    <property type="entry name" value="PCRA, domain 4"/>
    <property type="match status" value="2"/>
</dbReference>
<feature type="compositionally biased region" description="Acidic residues" evidence="12">
    <location>
        <begin position="675"/>
        <end position="685"/>
    </location>
</feature>
<dbReference type="GO" id="GO:0043138">
    <property type="term" value="F:3'-5' DNA helicase activity"/>
    <property type="evidence" value="ECO:0007669"/>
    <property type="project" value="UniProtKB-EC"/>
</dbReference>
<dbReference type="OrthoDB" id="1470711at2759"/>
<protein>
    <recommendedName>
        <fullName evidence="9">DNA 3'-5' helicase</fullName>
        <ecNumber evidence="9">5.6.2.4</ecNumber>
    </recommendedName>
</protein>
<keyword evidence="16" id="KW-1185">Reference proteome</keyword>
<organism evidence="15 16">
    <name type="scientific">Torulaspora globosa</name>
    <dbReference type="NCBI Taxonomy" id="48254"/>
    <lineage>
        <taxon>Eukaryota</taxon>
        <taxon>Fungi</taxon>
        <taxon>Dikarya</taxon>
        <taxon>Ascomycota</taxon>
        <taxon>Saccharomycotina</taxon>
        <taxon>Saccharomycetes</taxon>
        <taxon>Saccharomycetales</taxon>
        <taxon>Saccharomycetaceae</taxon>
        <taxon>Torulaspora</taxon>
    </lineage>
</organism>
<feature type="binding site" evidence="11">
    <location>
        <begin position="34"/>
        <end position="41"/>
    </location>
    <ligand>
        <name>ATP</name>
        <dbReference type="ChEBI" id="CHEBI:30616"/>
    </ligand>
</feature>
<evidence type="ECO:0000313" key="15">
    <source>
        <dbReference type="EMBL" id="QLQ78518.1"/>
    </source>
</evidence>
<dbReference type="PANTHER" id="PTHR11070:SF2">
    <property type="entry name" value="ATP-DEPENDENT DNA HELICASE SRS2"/>
    <property type="match status" value="1"/>
</dbReference>
<reference evidence="15 16" key="1">
    <citation type="submission" date="2020-06" db="EMBL/GenBank/DDBJ databases">
        <title>The yeast mating-type switching endonuclease HO is a domesticated member of an unorthodox homing genetic element family.</title>
        <authorList>
            <person name="Coughlan A.Y."/>
            <person name="Lombardi L."/>
            <person name="Braun-Galleani S."/>
            <person name="Martos A.R."/>
            <person name="Galeote V."/>
            <person name="Bigey F."/>
            <person name="Dequin S."/>
            <person name="Byrne K.P."/>
            <person name="Wolfe K.H."/>
        </authorList>
    </citation>
    <scope>NUCLEOTIDE SEQUENCE [LARGE SCALE GENOMIC DNA]</scope>
    <source>
        <strain evidence="15 16">CBS2947</strain>
    </source>
</reference>
<comment type="catalytic activity">
    <reaction evidence="10">
        <text>ATP + H2O = ADP + phosphate + H(+)</text>
        <dbReference type="Rhea" id="RHEA:13065"/>
        <dbReference type="ChEBI" id="CHEBI:15377"/>
        <dbReference type="ChEBI" id="CHEBI:15378"/>
        <dbReference type="ChEBI" id="CHEBI:30616"/>
        <dbReference type="ChEBI" id="CHEBI:43474"/>
        <dbReference type="ChEBI" id="CHEBI:456216"/>
        <dbReference type="EC" id="5.6.2.4"/>
    </reaction>
</comment>
<dbReference type="GO" id="GO:0000725">
    <property type="term" value="P:recombinational repair"/>
    <property type="evidence" value="ECO:0007669"/>
    <property type="project" value="TreeGrafter"/>
</dbReference>
<feature type="region of interest" description="Disordered" evidence="12">
    <location>
        <begin position="848"/>
        <end position="934"/>
    </location>
</feature>
<dbReference type="InterPro" id="IPR014017">
    <property type="entry name" value="DNA_helicase_UvrD-like_C"/>
</dbReference>
<evidence type="ECO:0000256" key="4">
    <source>
        <dbReference type="ARBA" id="ARBA00022806"/>
    </source>
</evidence>
<keyword evidence="5 11" id="KW-0067">ATP-binding</keyword>
<evidence type="ECO:0000256" key="7">
    <source>
        <dbReference type="ARBA" id="ARBA00023235"/>
    </source>
</evidence>
<feature type="domain" description="UvrD-like helicase ATP-binding" evidence="13">
    <location>
        <begin position="13"/>
        <end position="315"/>
    </location>
</feature>
<accession>A0A7H9HL16</accession>
<dbReference type="InterPro" id="IPR013986">
    <property type="entry name" value="DExx_box_DNA_helicase_dom_sf"/>
</dbReference>
<dbReference type="EC" id="5.6.2.4" evidence="9"/>
<evidence type="ECO:0000256" key="6">
    <source>
        <dbReference type="ARBA" id="ARBA00023125"/>
    </source>
</evidence>
<feature type="compositionally biased region" description="Polar residues" evidence="12">
    <location>
        <begin position="866"/>
        <end position="886"/>
    </location>
</feature>
<evidence type="ECO:0000256" key="11">
    <source>
        <dbReference type="PROSITE-ProRule" id="PRU00560"/>
    </source>
</evidence>
<evidence type="ECO:0000256" key="1">
    <source>
        <dbReference type="ARBA" id="ARBA00009922"/>
    </source>
</evidence>
<proteinExistence type="inferred from homology"/>
<dbReference type="GO" id="GO:0003677">
    <property type="term" value="F:DNA binding"/>
    <property type="evidence" value="ECO:0007669"/>
    <property type="project" value="UniProtKB-KW"/>
</dbReference>
<dbReference type="InterPro" id="IPR027417">
    <property type="entry name" value="P-loop_NTPase"/>
</dbReference>
<dbReference type="EMBL" id="CP059267">
    <property type="protein sequence ID" value="QLQ78518.1"/>
    <property type="molecule type" value="Genomic_DNA"/>
</dbReference>
<feature type="region of interest" description="Disordered" evidence="12">
    <location>
        <begin position="950"/>
        <end position="996"/>
    </location>
</feature>
<dbReference type="InterPro" id="IPR000212">
    <property type="entry name" value="DNA_helicase_UvrD/REP"/>
</dbReference>
<evidence type="ECO:0000256" key="5">
    <source>
        <dbReference type="ARBA" id="ARBA00022840"/>
    </source>
</evidence>
<dbReference type="Gene3D" id="1.10.10.160">
    <property type="match status" value="1"/>
</dbReference>
<evidence type="ECO:0000256" key="10">
    <source>
        <dbReference type="ARBA" id="ARBA00048988"/>
    </source>
</evidence>
<feature type="region of interest" description="Disordered" evidence="12">
    <location>
        <begin position="537"/>
        <end position="556"/>
    </location>
</feature>
<evidence type="ECO:0000259" key="13">
    <source>
        <dbReference type="PROSITE" id="PS51198"/>
    </source>
</evidence>
<name>A0A7H9HL16_9SACH</name>